<feature type="transmembrane region" description="Helical" evidence="1">
    <location>
        <begin position="170"/>
        <end position="203"/>
    </location>
</feature>
<dbReference type="NCBIfam" id="TIGR04370">
    <property type="entry name" value="glyco_rpt_poly"/>
    <property type="match status" value="1"/>
</dbReference>
<keyword evidence="1" id="KW-0472">Membrane</keyword>
<evidence type="ECO:0000313" key="3">
    <source>
        <dbReference type="Proteomes" id="UP001214530"/>
    </source>
</evidence>
<organism evidence="2 3">
    <name type="scientific">Candidatus Pedobacter colombiensis</name>
    <dbReference type="NCBI Taxonomy" id="3121371"/>
    <lineage>
        <taxon>Bacteria</taxon>
        <taxon>Pseudomonadati</taxon>
        <taxon>Bacteroidota</taxon>
        <taxon>Sphingobacteriia</taxon>
        <taxon>Sphingobacteriales</taxon>
        <taxon>Sphingobacteriaceae</taxon>
        <taxon>Pedobacter</taxon>
    </lineage>
</organism>
<dbReference type="AlphaFoldDB" id="A0AAJ5W9W8"/>
<reference evidence="2" key="1">
    <citation type="submission" date="2023-03" db="EMBL/GenBank/DDBJ databases">
        <title>Andean soil-derived lignocellulolytic bacterial consortium as a source of novel taxa and putative plastic-active enzymes.</title>
        <authorList>
            <person name="Diaz-Garcia L."/>
            <person name="Chuvochina M."/>
            <person name="Feuerriegel G."/>
            <person name="Bunk B."/>
            <person name="Sproer C."/>
            <person name="Streit W.R."/>
            <person name="Rodriguez L.M."/>
            <person name="Overmann J."/>
            <person name="Jimenez D.J."/>
        </authorList>
    </citation>
    <scope>NUCLEOTIDE SEQUENCE</scope>
    <source>
        <strain evidence="2">MAG 3858</strain>
    </source>
</reference>
<dbReference type="Proteomes" id="UP001214530">
    <property type="component" value="Chromosome"/>
</dbReference>
<gene>
    <name evidence="2" type="ORF">P0Y49_00725</name>
</gene>
<evidence type="ECO:0000313" key="2">
    <source>
        <dbReference type="EMBL" id="WEK19679.1"/>
    </source>
</evidence>
<protein>
    <submittedName>
        <fullName evidence="2">O-antigen ligase</fullName>
    </submittedName>
</protein>
<keyword evidence="1" id="KW-0812">Transmembrane</keyword>
<feature type="transmembrane region" description="Helical" evidence="1">
    <location>
        <begin position="371"/>
        <end position="404"/>
    </location>
</feature>
<accession>A0AAJ5W9W8</accession>
<name>A0AAJ5W9W8_9SPHI</name>
<keyword evidence="2" id="KW-0436">Ligase</keyword>
<keyword evidence="1" id="KW-1133">Transmembrane helix</keyword>
<feature type="transmembrane region" description="Helical" evidence="1">
    <location>
        <begin position="97"/>
        <end position="117"/>
    </location>
</feature>
<feature type="transmembrane region" description="Helical" evidence="1">
    <location>
        <begin position="334"/>
        <end position="355"/>
    </location>
</feature>
<evidence type="ECO:0000256" key="1">
    <source>
        <dbReference type="SAM" id="Phobius"/>
    </source>
</evidence>
<sequence length="415" mass="48478">MGRKGYFSNFKIDLANPTIIYTLLWIFSFILYSLEFTNNIIGLNEKTIVLISGSVLSIWMIYLYMSIQGLFGSNVVSNLKMPFPQKNPASKIDYFKNIIRILTTIWLIFTFFEIVYFKGIPLISVVILGQYDLDYKAFGLPTVHGFLNACYLTIVSSYAILYYSEKRRKYLLYIVVFLLWPVLLMSRALILWALIEVFCIYLIFFKLNLTRILKTVGYVFAFIYIFGFIGDNRGEVSETKFTDNFIKDEYKDVSDYIPTGFVWVYLYLTTPINNIVWNIDKVEPKYNLRYTTASLIPSVIRDRIYVQEDEKYSVELYDEAFNVSSYFANYLKDFGIYGALIIGGIIQVIILRFFFSARQFEIGSMLAFSCLFYALALCVFTDFFFSLVTVFQVLLGLFINYLLYSKTKKKIYAQK</sequence>
<feature type="transmembrane region" description="Helical" evidence="1">
    <location>
        <begin position="54"/>
        <end position="76"/>
    </location>
</feature>
<proteinExistence type="predicted"/>
<feature type="transmembrane region" description="Helical" evidence="1">
    <location>
        <begin position="12"/>
        <end position="34"/>
    </location>
</feature>
<dbReference type="EMBL" id="CP119313">
    <property type="protein sequence ID" value="WEK19679.1"/>
    <property type="molecule type" value="Genomic_DNA"/>
</dbReference>
<feature type="transmembrane region" description="Helical" evidence="1">
    <location>
        <begin position="137"/>
        <end position="163"/>
    </location>
</feature>
<dbReference type="GO" id="GO:0016874">
    <property type="term" value="F:ligase activity"/>
    <property type="evidence" value="ECO:0007669"/>
    <property type="project" value="UniProtKB-KW"/>
</dbReference>
<feature type="transmembrane region" description="Helical" evidence="1">
    <location>
        <begin position="209"/>
        <end position="230"/>
    </location>
</feature>